<dbReference type="Pfam" id="PF02615">
    <property type="entry name" value="Ldh_2"/>
    <property type="match status" value="1"/>
</dbReference>
<proteinExistence type="inferred from homology"/>
<name>A0ABZ1ZF58_STRAQ</name>
<dbReference type="InterPro" id="IPR036111">
    <property type="entry name" value="Mal/L-sulfo/L-lacto_DH-like_sf"/>
</dbReference>
<evidence type="ECO:0000256" key="2">
    <source>
        <dbReference type="ARBA" id="ARBA00023002"/>
    </source>
</evidence>
<gene>
    <name evidence="3" type="ORF">OG367_08360</name>
</gene>
<evidence type="ECO:0000313" key="4">
    <source>
        <dbReference type="Proteomes" id="UP001431926"/>
    </source>
</evidence>
<dbReference type="Proteomes" id="UP001431926">
    <property type="component" value="Chromosome"/>
</dbReference>
<dbReference type="PANTHER" id="PTHR11091">
    <property type="entry name" value="OXIDOREDUCTASE-RELATED"/>
    <property type="match status" value="1"/>
</dbReference>
<dbReference type="EMBL" id="CP109491">
    <property type="protein sequence ID" value="WUX36247.1"/>
    <property type="molecule type" value="Genomic_DNA"/>
</dbReference>
<dbReference type="InterPro" id="IPR043144">
    <property type="entry name" value="Mal/L-sulf/L-lact_DH-like_ah"/>
</dbReference>
<sequence>MSDTSTSGPAPVTPASVRVPIAELENLMVRTCTAAGVDDRAARRVAEHFLVGELRGKFSHGLAKFAFESRFFPERQAPPEIVRAREAFAVVDAHREIGPLSADFATAAAIQRARRFGVGVVGVINTQRYGVLSTFTEAIAAHGLIGIAANTSRAEAVPAGGATAVLGVNPLSFALPTLGEPLSADMGTTLAPMGVLWEHRRSGSPLPGQCFVDAEGRPTRDPHAASSAVVFGDHRGFALSLLLQAVAGSLFGFPMGSDVDSAWSTGYAFIALDPAFAAPDQDASAANTRLADQLRAAAVADGTWRLPGDRGRALEAAARTSGTIAVPGPLLARLSARAAGDFTSD</sequence>
<keyword evidence="4" id="KW-1185">Reference proteome</keyword>
<dbReference type="Gene3D" id="3.30.1370.60">
    <property type="entry name" value="Hypothetical oxidoreductase yiak, domain 2"/>
    <property type="match status" value="1"/>
</dbReference>
<dbReference type="Gene3D" id="1.10.1530.10">
    <property type="match status" value="1"/>
</dbReference>
<dbReference type="PANTHER" id="PTHR11091:SF0">
    <property type="entry name" value="MALATE DEHYDROGENASE"/>
    <property type="match status" value="1"/>
</dbReference>
<dbReference type="InterPro" id="IPR003767">
    <property type="entry name" value="Malate/L-lactate_DH-like"/>
</dbReference>
<comment type="similarity">
    <text evidence="1">Belongs to the LDH2/MDH2 oxidoreductase family.</text>
</comment>
<evidence type="ECO:0000313" key="3">
    <source>
        <dbReference type="EMBL" id="WUX36247.1"/>
    </source>
</evidence>
<dbReference type="InterPro" id="IPR043143">
    <property type="entry name" value="Mal/L-sulf/L-lact_DH-like_NADP"/>
</dbReference>
<protein>
    <submittedName>
        <fullName evidence="3">Ldh family oxidoreductase</fullName>
    </submittedName>
</protein>
<accession>A0ABZ1ZF58</accession>
<keyword evidence="2" id="KW-0560">Oxidoreductase</keyword>
<evidence type="ECO:0000256" key="1">
    <source>
        <dbReference type="ARBA" id="ARBA00006056"/>
    </source>
</evidence>
<dbReference type="SUPFAM" id="SSF89733">
    <property type="entry name" value="L-sulfolactate dehydrogenase-like"/>
    <property type="match status" value="1"/>
</dbReference>
<organism evidence="3 4">
    <name type="scientific">Streptomyces anulatus</name>
    <name type="common">Streptomyces chrysomallus</name>
    <dbReference type="NCBI Taxonomy" id="1892"/>
    <lineage>
        <taxon>Bacteria</taxon>
        <taxon>Bacillati</taxon>
        <taxon>Actinomycetota</taxon>
        <taxon>Actinomycetes</taxon>
        <taxon>Kitasatosporales</taxon>
        <taxon>Streptomycetaceae</taxon>
        <taxon>Streptomyces</taxon>
    </lineage>
</organism>
<dbReference type="RefSeq" id="WP_097955087.1">
    <property type="nucleotide sequence ID" value="NZ_CP109490.1"/>
</dbReference>
<reference evidence="3" key="1">
    <citation type="submission" date="2022-10" db="EMBL/GenBank/DDBJ databases">
        <title>The complete genomes of actinobacterial strains from the NBC collection.</title>
        <authorList>
            <person name="Joergensen T.S."/>
            <person name="Alvarez Arevalo M."/>
            <person name="Sterndorff E.B."/>
            <person name="Faurdal D."/>
            <person name="Vuksanovic O."/>
            <person name="Mourched A.-S."/>
            <person name="Charusanti P."/>
            <person name="Shaw S."/>
            <person name="Blin K."/>
            <person name="Weber T."/>
        </authorList>
    </citation>
    <scope>NUCLEOTIDE SEQUENCE</scope>
    <source>
        <strain evidence="3">NBC_01436</strain>
    </source>
</reference>